<organism evidence="1">
    <name type="scientific">Zea mays</name>
    <name type="common">Maize</name>
    <dbReference type="NCBI Taxonomy" id="4577"/>
    <lineage>
        <taxon>Eukaryota</taxon>
        <taxon>Viridiplantae</taxon>
        <taxon>Streptophyta</taxon>
        <taxon>Embryophyta</taxon>
        <taxon>Tracheophyta</taxon>
        <taxon>Spermatophyta</taxon>
        <taxon>Magnoliopsida</taxon>
        <taxon>Liliopsida</taxon>
        <taxon>Poales</taxon>
        <taxon>Poaceae</taxon>
        <taxon>PACMAD clade</taxon>
        <taxon>Panicoideae</taxon>
        <taxon>Andropogonodae</taxon>
        <taxon>Andropogoneae</taxon>
        <taxon>Tripsacinae</taxon>
        <taxon>Zea</taxon>
    </lineage>
</organism>
<gene>
    <name evidence="1" type="ORF">ZEAMMB73_Zm00001d034336</name>
</gene>
<reference evidence="1" key="1">
    <citation type="submission" date="2015-12" db="EMBL/GenBank/DDBJ databases">
        <title>Update maize B73 reference genome by single molecule sequencing technologies.</title>
        <authorList>
            <consortium name="Maize Genome Sequencing Project"/>
            <person name="Ware D."/>
        </authorList>
    </citation>
    <scope>NUCLEOTIDE SEQUENCE [LARGE SCALE GENOMIC DNA]</scope>
    <source>
        <tissue evidence="1">Seedling</tissue>
    </source>
</reference>
<evidence type="ECO:0000313" key="1">
    <source>
        <dbReference type="EMBL" id="ONM09973.1"/>
    </source>
</evidence>
<dbReference type="AlphaFoldDB" id="A0A1D6L6P6"/>
<dbReference type="InParanoid" id="A0A1D6L6P6"/>
<accession>A0A1D6L6P6</accession>
<name>A0A1D6L6P6_MAIZE</name>
<proteinExistence type="predicted"/>
<dbReference type="EMBL" id="CM007647">
    <property type="protein sequence ID" value="ONM09973.1"/>
    <property type="molecule type" value="Genomic_DNA"/>
</dbReference>
<protein>
    <submittedName>
        <fullName evidence="1">Uncharacterized protein</fullName>
    </submittedName>
</protein>
<sequence length="176" mass="20207">MELIPIKPEVGSLVEELRTRAIDGELMPPGNGWSHPQDLRVQQQRTVLFTSQEKVGRGPCSSARISTATIATHTGVSKGLKILQLEREYLIEILSSLSFFIKSIVGGLKRNFFETFKLQRLTLCIGGIVNIELLERIQKQFTDDRYYIWQMRQLAMAYMLLRPVQFMDEDEADLQM</sequence>